<dbReference type="Pfam" id="PF04463">
    <property type="entry name" value="2-thiour_desulf"/>
    <property type="match status" value="1"/>
</dbReference>
<dbReference type="EMBL" id="FOOE01000001">
    <property type="protein sequence ID" value="SFF49300.1"/>
    <property type="molecule type" value="Genomic_DNA"/>
</dbReference>
<evidence type="ECO:0000313" key="4">
    <source>
        <dbReference type="Proteomes" id="UP000246114"/>
    </source>
</evidence>
<organism evidence="2 3">
    <name type="scientific">Clostridium cadaveris</name>
    <dbReference type="NCBI Taxonomy" id="1529"/>
    <lineage>
        <taxon>Bacteria</taxon>
        <taxon>Bacillati</taxon>
        <taxon>Bacillota</taxon>
        <taxon>Clostridia</taxon>
        <taxon>Eubacteriales</taxon>
        <taxon>Clostridiaceae</taxon>
        <taxon>Clostridium</taxon>
    </lineage>
</organism>
<evidence type="ECO:0000313" key="3">
    <source>
        <dbReference type="Proteomes" id="UP000182135"/>
    </source>
</evidence>
<evidence type="ECO:0000313" key="2">
    <source>
        <dbReference type="EMBL" id="SFF49300.1"/>
    </source>
</evidence>
<dbReference type="AlphaFoldDB" id="A0A1I2J5K7"/>
<evidence type="ECO:0000313" key="1">
    <source>
        <dbReference type="EMBL" id="PWL52776.1"/>
    </source>
</evidence>
<proteinExistence type="predicted"/>
<gene>
    <name evidence="1" type="ORF">DBY38_09755</name>
    <name evidence="2" type="ORF">SAMN04487885_10192</name>
</gene>
<dbReference type="PANTHER" id="PTHR30087:SF1">
    <property type="entry name" value="HYPOTHETICAL CYTOSOLIC PROTEIN"/>
    <property type="match status" value="1"/>
</dbReference>
<dbReference type="GeneID" id="90544870"/>
<dbReference type="EMBL" id="QAMZ01000045">
    <property type="protein sequence ID" value="PWL52776.1"/>
    <property type="molecule type" value="Genomic_DNA"/>
</dbReference>
<keyword evidence="3" id="KW-1185">Reference proteome</keyword>
<dbReference type="InterPro" id="IPR007553">
    <property type="entry name" value="2-thiour_desulf"/>
</dbReference>
<reference evidence="1 4" key="2">
    <citation type="submission" date="2018-03" db="EMBL/GenBank/DDBJ databases">
        <title>The uncultured portion of the human microbiome is neutrally assembled.</title>
        <authorList>
            <person name="Jeraldo P."/>
            <person name="Boardman L."/>
            <person name="White B.A."/>
            <person name="Nelson H."/>
            <person name="Goldenfeld N."/>
            <person name="Chia N."/>
        </authorList>
    </citation>
    <scope>NUCLEOTIDE SEQUENCE [LARGE SCALE GENOMIC DNA]</scope>
    <source>
        <strain evidence="1">CIM:MAG 903</strain>
    </source>
</reference>
<protein>
    <submittedName>
        <fullName evidence="1">DUF523 domain-containing protein</fullName>
    </submittedName>
</protein>
<dbReference type="OrthoDB" id="9797779at2"/>
<dbReference type="Proteomes" id="UP000182135">
    <property type="component" value="Unassembled WGS sequence"/>
</dbReference>
<accession>A0A1I2J5K7</accession>
<reference evidence="2" key="1">
    <citation type="submission" date="2016-10" db="EMBL/GenBank/DDBJ databases">
        <authorList>
            <person name="de Groot N.N."/>
        </authorList>
    </citation>
    <scope>NUCLEOTIDE SEQUENCE [LARGE SCALE GENOMIC DNA]</scope>
    <source>
        <strain evidence="2">NLAE-zl-G419</strain>
    </source>
</reference>
<dbReference type="STRING" id="1529.SAMN04487885_10192"/>
<dbReference type="PANTHER" id="PTHR30087">
    <property type="entry name" value="INNER MEMBRANE PROTEIN"/>
    <property type="match status" value="1"/>
</dbReference>
<name>A0A1I2J5K7_9CLOT</name>
<dbReference type="RefSeq" id="WP_027638305.1">
    <property type="nucleotide sequence ID" value="NZ_BAAACD010000029.1"/>
</dbReference>
<dbReference type="Proteomes" id="UP000246114">
    <property type="component" value="Unassembled WGS sequence"/>
</dbReference>
<dbReference type="eggNOG" id="COG1683">
    <property type="taxonomic scope" value="Bacteria"/>
</dbReference>
<sequence length="147" mass="15949">MILVSACLCGVNCKYSGGNNFNDKVHELFKDGKAMPICPEVLGGLDTPRPPHEIIDGDGRGVLDGICKVKSKNNIDSTEAFLKGAYETLNIAKTIDPEYIILKANSPSCGFKNIYNGKFDGSKIHGNGVTAELLFQHGYKILTEEDL</sequence>